<evidence type="ECO:0008006" key="4">
    <source>
        <dbReference type="Google" id="ProtNLM"/>
    </source>
</evidence>
<dbReference type="Proteomes" id="UP001189624">
    <property type="component" value="Chromosome 3"/>
</dbReference>
<dbReference type="Gramene" id="rna-AYBTSS11_LOCUS10900">
    <property type="protein sequence ID" value="CAJ1942555.1"/>
    <property type="gene ID" value="gene-AYBTSS11_LOCUS10900"/>
</dbReference>
<keyword evidence="3" id="KW-1185">Reference proteome</keyword>
<evidence type="ECO:0000313" key="3">
    <source>
        <dbReference type="Proteomes" id="UP001189624"/>
    </source>
</evidence>
<name>A0AA86SXS3_9FABA</name>
<keyword evidence="1" id="KW-0472">Membrane</keyword>
<gene>
    <name evidence="2" type="ORF">AYBTSS11_LOCUS10900</name>
</gene>
<protein>
    <recommendedName>
        <fullName evidence="4">Transmembrane protein</fullName>
    </recommendedName>
</protein>
<evidence type="ECO:0000256" key="1">
    <source>
        <dbReference type="SAM" id="Phobius"/>
    </source>
</evidence>
<feature type="transmembrane region" description="Helical" evidence="1">
    <location>
        <begin position="23"/>
        <end position="43"/>
    </location>
</feature>
<keyword evidence="1" id="KW-1133">Transmembrane helix</keyword>
<keyword evidence="1" id="KW-0812">Transmembrane</keyword>
<evidence type="ECO:0000313" key="2">
    <source>
        <dbReference type="EMBL" id="CAJ1942555.1"/>
    </source>
</evidence>
<reference evidence="2" key="1">
    <citation type="submission" date="2023-10" db="EMBL/GenBank/DDBJ databases">
        <authorList>
            <person name="Domelevo Entfellner J.-B."/>
        </authorList>
    </citation>
    <scope>NUCLEOTIDE SEQUENCE</scope>
</reference>
<dbReference type="AlphaFoldDB" id="A0AA86SXS3"/>
<organism evidence="2 3">
    <name type="scientific">Sphenostylis stenocarpa</name>
    <dbReference type="NCBI Taxonomy" id="92480"/>
    <lineage>
        <taxon>Eukaryota</taxon>
        <taxon>Viridiplantae</taxon>
        <taxon>Streptophyta</taxon>
        <taxon>Embryophyta</taxon>
        <taxon>Tracheophyta</taxon>
        <taxon>Spermatophyta</taxon>
        <taxon>Magnoliopsida</taxon>
        <taxon>eudicotyledons</taxon>
        <taxon>Gunneridae</taxon>
        <taxon>Pentapetalae</taxon>
        <taxon>rosids</taxon>
        <taxon>fabids</taxon>
        <taxon>Fabales</taxon>
        <taxon>Fabaceae</taxon>
        <taxon>Papilionoideae</taxon>
        <taxon>50 kb inversion clade</taxon>
        <taxon>NPAAA clade</taxon>
        <taxon>indigoferoid/millettioid clade</taxon>
        <taxon>Phaseoleae</taxon>
        <taxon>Sphenostylis</taxon>
    </lineage>
</organism>
<accession>A0AA86SXS3</accession>
<proteinExistence type="predicted"/>
<sequence>MEIIIQRPFISCRLIQFGKEREVNAFNLGGVILTVGYVCWITVVSEPDTLWFRTVKLKCLFEHFIESFWDGDEFLGSFMAKWVVAALRKCMVVWCILAMRDSLSSVVEELGLSCLPLNEGTFVR</sequence>
<dbReference type="EMBL" id="OY731400">
    <property type="protein sequence ID" value="CAJ1942555.1"/>
    <property type="molecule type" value="Genomic_DNA"/>
</dbReference>